<accession>A0ABQ2BZJ1</accession>
<reference evidence="3" key="1">
    <citation type="journal article" date="2019" name="Int. J. Syst. Evol. Microbiol.">
        <title>The Global Catalogue of Microorganisms (GCM) 10K type strain sequencing project: providing services to taxonomists for standard genome sequencing and annotation.</title>
        <authorList>
            <consortium name="The Broad Institute Genomics Platform"/>
            <consortium name="The Broad Institute Genome Sequencing Center for Infectious Disease"/>
            <person name="Wu L."/>
            <person name="Ma J."/>
        </authorList>
    </citation>
    <scope>NUCLEOTIDE SEQUENCE [LARGE SCALE GENOMIC DNA]</scope>
    <source>
        <strain evidence="3">CCM 8681</strain>
    </source>
</reference>
<comment type="caution">
    <text evidence="2">The sequence shown here is derived from an EMBL/GenBank/DDBJ whole genome shotgun (WGS) entry which is preliminary data.</text>
</comment>
<evidence type="ECO:0008006" key="4">
    <source>
        <dbReference type="Google" id="ProtNLM"/>
    </source>
</evidence>
<evidence type="ECO:0000313" key="3">
    <source>
        <dbReference type="Proteomes" id="UP000624701"/>
    </source>
</evidence>
<gene>
    <name evidence="2" type="ORF">GCM10011444_22240</name>
</gene>
<dbReference type="RefSeq" id="WP_188374833.1">
    <property type="nucleotide sequence ID" value="NZ_BMDQ01000003.1"/>
</dbReference>
<organism evidence="2 3">
    <name type="scientific">Winogradskyella haliclonae</name>
    <dbReference type="NCBI Taxonomy" id="2048558"/>
    <lineage>
        <taxon>Bacteria</taxon>
        <taxon>Pseudomonadati</taxon>
        <taxon>Bacteroidota</taxon>
        <taxon>Flavobacteriia</taxon>
        <taxon>Flavobacteriales</taxon>
        <taxon>Flavobacteriaceae</taxon>
        <taxon>Winogradskyella</taxon>
    </lineage>
</organism>
<sequence>MKRNKIYIILLVVILAAYFGYNYIYQEHRDISAETADYTINASDFIAEFINDSETAQTKYLNKTIVIHGDITAQTDNSITLNTSIFCSLLEPNTISQDTIVSMKGRCIGYDDLLEEIKLDQCTLTKINQ</sequence>
<evidence type="ECO:0000256" key="1">
    <source>
        <dbReference type="SAM" id="Phobius"/>
    </source>
</evidence>
<dbReference type="Proteomes" id="UP000624701">
    <property type="component" value="Unassembled WGS sequence"/>
</dbReference>
<keyword evidence="1" id="KW-1133">Transmembrane helix</keyword>
<keyword evidence="3" id="KW-1185">Reference proteome</keyword>
<evidence type="ECO:0000313" key="2">
    <source>
        <dbReference type="EMBL" id="GGI57915.1"/>
    </source>
</evidence>
<protein>
    <recommendedName>
        <fullName evidence="4">tRNA_anti-like</fullName>
    </recommendedName>
</protein>
<dbReference type="InterPro" id="IPR024422">
    <property type="entry name" value="Protein_unknown_function_OB"/>
</dbReference>
<proteinExistence type="predicted"/>
<keyword evidence="1" id="KW-0472">Membrane</keyword>
<name>A0ABQ2BZJ1_9FLAO</name>
<dbReference type="Pfam" id="PF12869">
    <property type="entry name" value="tRNA_anti-like"/>
    <property type="match status" value="1"/>
</dbReference>
<dbReference type="EMBL" id="BMDQ01000003">
    <property type="protein sequence ID" value="GGI57915.1"/>
    <property type="molecule type" value="Genomic_DNA"/>
</dbReference>
<keyword evidence="1" id="KW-0812">Transmembrane</keyword>
<feature type="transmembrane region" description="Helical" evidence="1">
    <location>
        <begin position="6"/>
        <end position="24"/>
    </location>
</feature>